<feature type="region of interest" description="Disordered" evidence="2">
    <location>
        <begin position="71"/>
        <end position="109"/>
    </location>
</feature>
<keyword evidence="1" id="KW-0479">Metal-binding</keyword>
<feature type="compositionally biased region" description="Low complexity" evidence="2">
    <location>
        <begin position="725"/>
        <end position="738"/>
    </location>
</feature>
<dbReference type="PROSITE" id="PS00028">
    <property type="entry name" value="ZINC_FINGER_C2H2_1"/>
    <property type="match status" value="7"/>
</dbReference>
<feature type="compositionally biased region" description="Basic residues" evidence="2">
    <location>
        <begin position="1658"/>
        <end position="1668"/>
    </location>
</feature>
<feature type="region of interest" description="Disordered" evidence="2">
    <location>
        <begin position="711"/>
        <end position="750"/>
    </location>
</feature>
<feature type="region of interest" description="Disordered" evidence="2">
    <location>
        <begin position="406"/>
        <end position="450"/>
    </location>
</feature>
<dbReference type="InterPro" id="IPR013087">
    <property type="entry name" value="Znf_C2H2_type"/>
</dbReference>
<feature type="region of interest" description="Disordered" evidence="2">
    <location>
        <begin position="1"/>
        <end position="49"/>
    </location>
</feature>
<dbReference type="PANTHER" id="PTHR12451:SF0">
    <property type="entry name" value="ZINC FINGER PROTEIN CASTOR HOMOLOG 1"/>
    <property type="match status" value="1"/>
</dbReference>
<feature type="compositionally biased region" description="Basic residues" evidence="2">
    <location>
        <begin position="712"/>
        <end position="723"/>
    </location>
</feature>
<dbReference type="InterPro" id="IPR040373">
    <property type="entry name" value="CASZ1"/>
</dbReference>
<feature type="compositionally biased region" description="Basic and acidic residues" evidence="2">
    <location>
        <begin position="1"/>
        <end position="10"/>
    </location>
</feature>
<evidence type="ECO:0000256" key="1">
    <source>
        <dbReference type="PROSITE-ProRule" id="PRU00042"/>
    </source>
</evidence>
<proteinExistence type="predicted"/>
<dbReference type="Ensembl" id="ENSSSCT00015086217.1">
    <property type="protein sequence ID" value="ENSSSCP00015035056.1"/>
    <property type="gene ID" value="ENSSSCG00015062249.1"/>
</dbReference>
<feature type="compositionally biased region" description="Basic and acidic residues" evidence="2">
    <location>
        <begin position="162"/>
        <end position="185"/>
    </location>
</feature>
<protein>
    <recommendedName>
        <fullName evidence="3">C2H2-type domain-containing protein</fullName>
    </recommendedName>
</protein>
<dbReference type="GO" id="GO:0006355">
    <property type="term" value="P:regulation of DNA-templated transcription"/>
    <property type="evidence" value="ECO:0007669"/>
    <property type="project" value="InterPro"/>
</dbReference>
<feature type="compositionally biased region" description="Pro residues" evidence="2">
    <location>
        <begin position="432"/>
        <end position="444"/>
    </location>
</feature>
<evidence type="ECO:0000313" key="4">
    <source>
        <dbReference type="Ensembl" id="ENSSSCP00015035056.1"/>
    </source>
</evidence>
<feature type="domain" description="C2H2-type" evidence="3">
    <location>
        <begin position="1448"/>
        <end position="1472"/>
    </location>
</feature>
<feature type="compositionally biased region" description="Low complexity" evidence="2">
    <location>
        <begin position="1594"/>
        <end position="1622"/>
    </location>
</feature>
<organism evidence="4 5">
    <name type="scientific">Sus scrofa</name>
    <name type="common">Pig</name>
    <dbReference type="NCBI Taxonomy" id="9823"/>
    <lineage>
        <taxon>Eukaryota</taxon>
        <taxon>Metazoa</taxon>
        <taxon>Chordata</taxon>
        <taxon>Craniata</taxon>
        <taxon>Vertebrata</taxon>
        <taxon>Euteleostomi</taxon>
        <taxon>Mammalia</taxon>
        <taxon>Eutheria</taxon>
        <taxon>Laurasiatheria</taxon>
        <taxon>Artiodactyla</taxon>
        <taxon>Suina</taxon>
        <taxon>Suidae</taxon>
        <taxon>Sus</taxon>
    </lineage>
</organism>
<evidence type="ECO:0000259" key="3">
    <source>
        <dbReference type="PROSITE" id="PS50157"/>
    </source>
</evidence>
<evidence type="ECO:0000313" key="5">
    <source>
        <dbReference type="Proteomes" id="UP000694726"/>
    </source>
</evidence>
<dbReference type="Proteomes" id="UP000694726">
    <property type="component" value="Unplaced"/>
</dbReference>
<feature type="region of interest" description="Disordered" evidence="2">
    <location>
        <begin position="1060"/>
        <end position="1100"/>
    </location>
</feature>
<name>A0A8D0PIS2_PIG</name>
<keyword evidence="1" id="KW-0862">Zinc</keyword>
<dbReference type="PANTHER" id="PTHR12451">
    <property type="entry name" value="TRANSCRIPTION FACTOR CASTOR PROTEIN MING -RELATED"/>
    <property type="match status" value="1"/>
</dbReference>
<reference evidence="4" key="1">
    <citation type="submission" date="2025-08" db="UniProtKB">
        <authorList>
            <consortium name="Ensembl"/>
        </authorList>
    </citation>
    <scope>IDENTIFICATION</scope>
</reference>
<sequence length="1668" mass="180892">MARGAHEGKQRPSVGVQQIPGLSEDQRLELAEGTRCSDPPAGKPAMAAKRKGGLKLNAICAKLSRQVVVEKGAEAGSRAEGSPLRPRDKERSGPEAGVARAPRSEEDKRRAVIEKWVNGEYSEEPVPVPMLGRIAREGLELPPEGVYMVQPQGCSDEEDHGEEPAKDGTVVEEKDSDGAASKDDSGPTAKQASGEASSLRDYAASTMTEFLGMFGYDDQNTRDELARKISFEKLHAGSAPEAATSSVLPASEDALSKRARFSKYEEYIRKLKAGEQLSWPAHGAVAEARAGKEGVGPLPGLRLPSSTTHLETKATILPLPSHSSVPMQGLVARASKYDFFIQKLKTGETLRPQNGSAYKKPSKYDLENVKYLHLFKPGEGSPDMGGAIAFKTGKVGRPSKYDVRAIQKPGPAKGLPTPSLAPAPLASVPTAPSAPGPGPEPPASLPFNSPEYLKSTFSKTDSITTGTVSTVKNGLPTDKPAVTEDVNIYQKYIARFSGSQHCGHIHCAYQYREHYHCLDPECNYQRFTSKQDVIRHYNMHKKRDNSLQHGFMRFSPLDDCSVYYHGCHLNGKSTHYHCMQVGCNKVYTSTSDVMTHENFHKKNTQLINDGFQRFRATEDCGTTDCQFYGQKTTHFHCRRPGCTFTFKNKCDIEKHKSYHIKDDAYAKDGFKKFYKYEECKYEGCVYSKATNHFHCIRAGCGFTFTSTSQMTSHKRKHERRHIRASGSGVLGLPPSLLGAKDTEHEESSNDDLVDFSALSSKNSSLSASPTSQQSSASLAAATATSEAVPGATKPPNSKISGLLAQGLPGSIPLALALSNSGLPTSASYFPILPGRGSASLPVGAPGLMGTMSSGTVASVTPDTPALAASGAGDSAPAAAAAVAATSVPVPPASIMERISASKGLISPMMARLAAAALKPSATFDPGNGQQATPARFPPAQVKQEPGESAGAPGPHEASQDRSLDLTLKEPSNESNGHAVPANSSLLSSLMNKMSQGNPNLGGLLNIKTEVEGSPGGESSPFLGKAVKALVQEKLSEPWKVYLRSFHFRTEGGAVKGNAEASFPASSAETKPSLAPVSPPAPPVTAATVSSLEGPAPNPAAVPSTPTLLAWKQLASTIPQMPQIPASVPHLPTSPLATTSLENAKPQVKPGFLQFQENDPCLATDCKYANKFHFHCLFGNCKYVCKTSGKAESHCLDHINPNNNLVNVRDQFAYYSLQCLCPNQHCEFRMRGHYHCLRSGCYFVTNITTKLPWHIKKHEKAERRAANGFKYFTKREECGRLGCKYNQVNSHFHCIREGCQFSFLLKHQMTSHARKHMRRMLGKNFDRVPSSQGPPSLMDTETDEYMDYTGCSPGAMSSESSTMDRSCSSTPVGNESTAAGNTISMPTASGAKKRFWIIEDMSPFGKRRKTASSRKMLDEGMMLEGFRRFDLYEDCKDTACQFSLKVTHYHCTRENCGYKFCGRTHMYKHAQHHDRVDNLVLDDFKRFKASLSCHFADCPFSGTSTHFHCLRCRFRCTDSTKVTAHRKHHGKQDVISAAGFCQFSSSADCAVPDCKYKLKCSHFHCTYPGCRHTVVGMSQMDSHKRKHEKQERGEPPAASPGAEGSAPGPAPPGDGSAGSPGLLGRRGGARPGHLLRGLGPPGPRCARSQREEQLVLGRWARRGSQPHRW</sequence>
<feature type="region of interest" description="Disordered" evidence="2">
    <location>
        <begin position="143"/>
        <end position="200"/>
    </location>
</feature>
<feature type="region of interest" description="Disordered" evidence="2">
    <location>
        <begin position="1580"/>
        <end position="1668"/>
    </location>
</feature>
<feature type="domain" description="C2H2-type" evidence="3">
    <location>
        <begin position="693"/>
        <end position="722"/>
    </location>
</feature>
<dbReference type="SMART" id="SM00355">
    <property type="entry name" value="ZnF_C2H2"/>
    <property type="match status" value="10"/>
</dbReference>
<keyword evidence="1" id="KW-0863">Zinc-finger</keyword>
<feature type="region of interest" description="Disordered" evidence="2">
    <location>
        <begin position="1356"/>
        <end position="1383"/>
    </location>
</feature>
<feature type="compositionally biased region" description="Low complexity" evidence="2">
    <location>
        <begin position="415"/>
        <end position="431"/>
    </location>
</feature>
<dbReference type="PROSITE" id="PS50157">
    <property type="entry name" value="ZINC_FINGER_C2H2_2"/>
    <property type="match status" value="3"/>
</dbReference>
<dbReference type="GO" id="GO:0008270">
    <property type="term" value="F:zinc ion binding"/>
    <property type="evidence" value="ECO:0007669"/>
    <property type="project" value="UniProtKB-KW"/>
</dbReference>
<feature type="region of interest" description="Disordered" evidence="2">
    <location>
        <begin position="921"/>
        <end position="962"/>
    </location>
</feature>
<feature type="domain" description="C2H2-type" evidence="3">
    <location>
        <begin position="576"/>
        <end position="605"/>
    </location>
</feature>
<evidence type="ECO:0000256" key="2">
    <source>
        <dbReference type="SAM" id="MobiDB-lite"/>
    </source>
</evidence>
<accession>A0A8D0PIS2</accession>